<keyword evidence="3" id="KW-1185">Reference proteome</keyword>
<sequence>MADMGHASHRRGSRSVMKGENPTLRDLVIKGDSHPAAQNDGERRTNKRAKLDDAMSTVTSDSLTSLHKKLHFPNNLMTVIPKRSDRAFLPPPRSKWLDIHTQDSSMSCASAFFIMKNDWGLIKKWEKMKDLPATLYVGEKVILRIPNIPDIEHLLYEVCYLNRFIEEEFLVKVGLSFQAWRCDARILKKSSKFIEPSAPASKVSPKRQARGDDPQALLKKKRLERVARLHLSPPLSSCVFMGKC</sequence>
<evidence type="ECO:0000313" key="3">
    <source>
        <dbReference type="Proteomes" id="UP000775213"/>
    </source>
</evidence>
<accession>A0AAV7G0X0</accession>
<feature type="region of interest" description="Disordered" evidence="1">
    <location>
        <begin position="1"/>
        <end position="54"/>
    </location>
</feature>
<evidence type="ECO:0000256" key="1">
    <source>
        <dbReference type="SAM" id="MobiDB-lite"/>
    </source>
</evidence>
<gene>
    <name evidence="2" type="ORF">IEQ34_020428</name>
</gene>
<dbReference type="AlphaFoldDB" id="A0AAV7G0X0"/>
<feature type="compositionally biased region" description="Basic and acidic residues" evidence="1">
    <location>
        <begin position="40"/>
        <end position="53"/>
    </location>
</feature>
<dbReference type="Proteomes" id="UP000775213">
    <property type="component" value="Unassembled WGS sequence"/>
</dbReference>
<proteinExistence type="predicted"/>
<evidence type="ECO:0000313" key="2">
    <source>
        <dbReference type="EMBL" id="KAH0449736.1"/>
    </source>
</evidence>
<dbReference type="EMBL" id="JAGFBR010000018">
    <property type="protein sequence ID" value="KAH0449736.1"/>
    <property type="molecule type" value="Genomic_DNA"/>
</dbReference>
<comment type="caution">
    <text evidence="2">The sequence shown here is derived from an EMBL/GenBank/DDBJ whole genome shotgun (WGS) entry which is preliminary data.</text>
</comment>
<organism evidence="2 3">
    <name type="scientific">Dendrobium chrysotoxum</name>
    <name type="common">Orchid</name>
    <dbReference type="NCBI Taxonomy" id="161865"/>
    <lineage>
        <taxon>Eukaryota</taxon>
        <taxon>Viridiplantae</taxon>
        <taxon>Streptophyta</taxon>
        <taxon>Embryophyta</taxon>
        <taxon>Tracheophyta</taxon>
        <taxon>Spermatophyta</taxon>
        <taxon>Magnoliopsida</taxon>
        <taxon>Liliopsida</taxon>
        <taxon>Asparagales</taxon>
        <taxon>Orchidaceae</taxon>
        <taxon>Epidendroideae</taxon>
        <taxon>Malaxideae</taxon>
        <taxon>Dendrobiinae</taxon>
        <taxon>Dendrobium</taxon>
    </lineage>
</organism>
<protein>
    <submittedName>
        <fullName evidence="2">Uncharacterized protein</fullName>
    </submittedName>
</protein>
<name>A0AAV7G0X0_DENCH</name>
<reference evidence="2 3" key="1">
    <citation type="journal article" date="2021" name="Hortic Res">
        <title>Chromosome-scale assembly of the Dendrobium chrysotoxum genome enhances the understanding of orchid evolution.</title>
        <authorList>
            <person name="Zhang Y."/>
            <person name="Zhang G.Q."/>
            <person name="Zhang D."/>
            <person name="Liu X.D."/>
            <person name="Xu X.Y."/>
            <person name="Sun W.H."/>
            <person name="Yu X."/>
            <person name="Zhu X."/>
            <person name="Wang Z.W."/>
            <person name="Zhao X."/>
            <person name="Zhong W.Y."/>
            <person name="Chen H."/>
            <person name="Yin W.L."/>
            <person name="Huang T."/>
            <person name="Niu S.C."/>
            <person name="Liu Z.J."/>
        </authorList>
    </citation>
    <scope>NUCLEOTIDE SEQUENCE [LARGE SCALE GENOMIC DNA]</scope>
    <source>
        <strain evidence="2">Lindl</strain>
    </source>
</reference>